<evidence type="ECO:0000256" key="3">
    <source>
        <dbReference type="PROSITE-ProRule" id="PRU00221"/>
    </source>
</evidence>
<evidence type="ECO:0000313" key="7">
    <source>
        <dbReference type="RefSeq" id="XP_065657214.1"/>
    </source>
</evidence>
<dbReference type="InterPro" id="IPR005108">
    <property type="entry name" value="HELP"/>
</dbReference>
<dbReference type="InterPro" id="IPR050630">
    <property type="entry name" value="WD_repeat_EMAP"/>
</dbReference>
<dbReference type="SMART" id="SM00320">
    <property type="entry name" value="WD40"/>
    <property type="match status" value="10"/>
</dbReference>
<evidence type="ECO:0000256" key="2">
    <source>
        <dbReference type="ARBA" id="ARBA00022737"/>
    </source>
</evidence>
<protein>
    <submittedName>
        <fullName evidence="7">Echinoderm microtubule-associated protein-like 6</fullName>
    </submittedName>
</protein>
<dbReference type="PROSITE" id="PS50082">
    <property type="entry name" value="WD_REPEATS_2"/>
    <property type="match status" value="1"/>
</dbReference>
<feature type="domain" description="EML-like first beta-propeller" evidence="4">
    <location>
        <begin position="374"/>
        <end position="639"/>
    </location>
</feature>
<accession>A0ABM4C6J4</accession>
<dbReference type="GeneID" id="100199568"/>
<sequence>MPKARIPPRSTGPVKATSTAVNKNITPAWTGMIGVPEVPTSKAFVYADNDDDEDDDNLSVHLRSDVHSISRNSINSIRNSNAGFNLKNSMNALNLNQFVDNSDMIFQKRNQVNNSSLLYSDNVKRKQELGPIEPNISNEFEKLVLSGNYVDFPQVALLIGHASNLEQAEALLKRDILAWLDCFMMYLLVISSTCPGRVSNLLRYSRVILWIYKEAPDNSAWWRYDKAYRRMAAIKGNTDWSSIEEEMFSGAASEKFRLTMHCVDCLTNNHLNVKCPFQTNTLVKNQPPAKNQLPARVTPQKLEITESPQRNDQIEKALANPEKSARKPQEGLQLKYAFGYHGYNSCNNLFYTQSNEIVFHTAGVGVIYNQQTHEQRFYMGHDDDILCLTIHDDQDLIATGQIGRQPCTHVWDIVSLKNVAVLKGFHKRGIICVDFSGDGEMLADVGLDDDHCICVWNWKKQEKLATTRGHKDVIYNLEWNPYEVNKFASVGVKHIKFWTIVDRKIEKRTTNCGKPGELTDMLCICHSPQEDLCYTGAASGEIYVWQGSTYRKAIPAHKGPVYAIFAILQSKDKGFVSGGKDGVVVVWDEMFSQALRAFKIETSQFPPGTILLRDCPEVRSIHTDEGNILVGTGSDEIIQIHYDGSMEMILQGHGEGELWGLAVHPFEFECATVSDDQTLRIWNLGAHIMKKVAVLKKGGRCVCYHPNGETMAVGLNDGSFMIMDSKTLKTLVLTKDRNEEISDIKFSPDGVYLGVASHDNMLDVYHVKKGRKKAVCKGNSSYLTHFDWSKDGRLIQTNSGAREHLLFEIPSGMRKTMGTDVVIRLEWADFTCVIGPTVKGIYPPLTDVTDVNTSNRTKDYKLLATGDDFGLVKIFQYPVLMRGAKCRTYKGHCSHVTNVKWTCDDRFLLSTGGMDATLLLWERVPAGQDFQEEDTDIVVQPKFIPTGPVS</sequence>
<evidence type="ECO:0000256" key="1">
    <source>
        <dbReference type="ARBA" id="ARBA00022574"/>
    </source>
</evidence>
<dbReference type="Gene3D" id="2.130.10.10">
    <property type="entry name" value="YVTN repeat-like/Quinoprotein amine dehydrogenase"/>
    <property type="match status" value="2"/>
</dbReference>
<gene>
    <name evidence="7" type="primary">LOC100199568</name>
</gene>
<dbReference type="InterPro" id="IPR055439">
    <property type="entry name" value="Beta-prop_EML_1st"/>
</dbReference>
<dbReference type="InterPro" id="IPR015943">
    <property type="entry name" value="WD40/YVTN_repeat-like_dom_sf"/>
</dbReference>
<dbReference type="InterPro" id="IPR036322">
    <property type="entry name" value="WD40_repeat_dom_sf"/>
</dbReference>
<dbReference type="RefSeq" id="XP_065657214.1">
    <property type="nucleotide sequence ID" value="XM_065801142.1"/>
</dbReference>
<evidence type="ECO:0000313" key="6">
    <source>
        <dbReference type="Proteomes" id="UP001652625"/>
    </source>
</evidence>
<keyword evidence="6" id="KW-1185">Reference proteome</keyword>
<reference evidence="7" key="1">
    <citation type="submission" date="2025-08" db="UniProtKB">
        <authorList>
            <consortium name="RefSeq"/>
        </authorList>
    </citation>
    <scope>IDENTIFICATION</scope>
</reference>
<name>A0ABM4C6J4_HYDVU</name>
<evidence type="ECO:0000259" key="4">
    <source>
        <dbReference type="Pfam" id="PF23409"/>
    </source>
</evidence>
<dbReference type="InterPro" id="IPR001680">
    <property type="entry name" value="WD40_rpt"/>
</dbReference>
<dbReference type="PANTHER" id="PTHR13720:SF33">
    <property type="entry name" value="HELP DOMAIN-CONTAINING PROTEIN"/>
    <property type="match status" value="1"/>
</dbReference>
<dbReference type="PANTHER" id="PTHR13720">
    <property type="entry name" value="WD-40 REPEAT PROTEIN"/>
    <property type="match status" value="1"/>
</dbReference>
<organism evidence="6 7">
    <name type="scientific">Hydra vulgaris</name>
    <name type="common">Hydra</name>
    <name type="synonym">Hydra attenuata</name>
    <dbReference type="NCBI Taxonomy" id="6087"/>
    <lineage>
        <taxon>Eukaryota</taxon>
        <taxon>Metazoa</taxon>
        <taxon>Cnidaria</taxon>
        <taxon>Hydrozoa</taxon>
        <taxon>Hydroidolina</taxon>
        <taxon>Anthoathecata</taxon>
        <taxon>Aplanulata</taxon>
        <taxon>Hydridae</taxon>
        <taxon>Hydra</taxon>
    </lineage>
</organism>
<dbReference type="Pfam" id="PF23409">
    <property type="entry name" value="Beta-prop_EML"/>
    <property type="match status" value="1"/>
</dbReference>
<keyword evidence="1 3" id="KW-0853">WD repeat</keyword>
<evidence type="ECO:0000259" key="5">
    <source>
        <dbReference type="Pfam" id="PF23414"/>
    </source>
</evidence>
<proteinExistence type="predicted"/>
<dbReference type="SUPFAM" id="SSF50978">
    <property type="entry name" value="WD40 repeat-like"/>
    <property type="match status" value="2"/>
</dbReference>
<keyword evidence="2" id="KW-0677">Repeat</keyword>
<dbReference type="InterPro" id="IPR055442">
    <property type="entry name" value="Beta-prop_EML-like_2nd"/>
</dbReference>
<dbReference type="Pfam" id="PF23414">
    <property type="entry name" value="Beta-prop_EML_2"/>
    <property type="match status" value="1"/>
</dbReference>
<dbReference type="Proteomes" id="UP001652625">
    <property type="component" value="Chromosome 07"/>
</dbReference>
<feature type="repeat" description="WD" evidence="3">
    <location>
        <begin position="889"/>
        <end position="922"/>
    </location>
</feature>
<dbReference type="Pfam" id="PF03451">
    <property type="entry name" value="HELP"/>
    <property type="match status" value="1"/>
</dbReference>
<feature type="domain" description="EML-like second beta-propeller" evidence="5">
    <location>
        <begin position="658"/>
        <end position="922"/>
    </location>
</feature>